<evidence type="ECO:0000256" key="1">
    <source>
        <dbReference type="ARBA" id="ARBA00013064"/>
    </source>
</evidence>
<keyword evidence="5" id="KW-1185">Reference proteome</keyword>
<dbReference type="EC" id="3.1.3.48" evidence="1"/>
<dbReference type="InterPro" id="IPR036196">
    <property type="entry name" value="Ptyr_pPase_sf"/>
</dbReference>
<dbReference type="SMART" id="SM00226">
    <property type="entry name" value="LMWPc"/>
    <property type="match status" value="1"/>
</dbReference>
<evidence type="ECO:0000313" key="5">
    <source>
        <dbReference type="Proteomes" id="UP000270616"/>
    </source>
</evidence>
<evidence type="ECO:0000256" key="2">
    <source>
        <dbReference type="SAM" id="MobiDB-lite"/>
    </source>
</evidence>
<dbReference type="GO" id="GO:0004725">
    <property type="term" value="F:protein tyrosine phosphatase activity"/>
    <property type="evidence" value="ECO:0007669"/>
    <property type="project" value="UniProtKB-EC"/>
</dbReference>
<gene>
    <name evidence="4" type="ORF">EDL96_08020</name>
</gene>
<feature type="region of interest" description="Disordered" evidence="2">
    <location>
        <begin position="64"/>
        <end position="135"/>
    </location>
</feature>
<feature type="compositionally biased region" description="Basic residues" evidence="2">
    <location>
        <begin position="101"/>
        <end position="132"/>
    </location>
</feature>
<feature type="region of interest" description="Disordered" evidence="2">
    <location>
        <begin position="1"/>
        <end position="35"/>
    </location>
</feature>
<dbReference type="Gene3D" id="3.40.50.2300">
    <property type="match status" value="1"/>
</dbReference>
<dbReference type="AlphaFoldDB" id="A0A3N4ABB7"/>
<dbReference type="SUPFAM" id="SSF52788">
    <property type="entry name" value="Phosphotyrosine protein phosphatases I"/>
    <property type="match status" value="1"/>
</dbReference>
<feature type="domain" description="Phosphotyrosine protein phosphatase I" evidence="3">
    <location>
        <begin position="142"/>
        <end position="334"/>
    </location>
</feature>
<proteinExistence type="predicted"/>
<sequence length="340" mass="36665">MRRPARALGTDGTAHRARSGHVPRGPVAHGPTRAGGFFPGVLGRAAPVRPPGWFQGPVPRSCHAVGRPVGSGRAAGLGTGSRDREHPGHGRGDRSGPPAAQRRHGSRRRLGCRSRCRPRRGLRHGRSRRFRPSRAGNGAAVTEILVVCTGNICRSPFAALYLADRLDRMAPGEFTVSSAGTFGLDGAPMDPRAARRLGSQGVDAATFRARSLDDASTAAADVVLTMTGEQRSEVVSRSPSLLKRAFTMREFAQLLENLLGATDAPQGRLRESIPRGQGDKAEERWRMLPRTLSSLRAVTTVPEPDVTDPYGRDDAAFDVMVDQLMPALRTILDAERAWRD</sequence>
<name>A0A3N4ABB7_9MICC</name>
<reference evidence="4 5" key="1">
    <citation type="submission" date="2018-10" db="EMBL/GenBank/DDBJ databases">
        <title>Kocuria sp. M5W7-7, whole genome shotgun sequence.</title>
        <authorList>
            <person name="Tuo L."/>
        </authorList>
    </citation>
    <scope>NUCLEOTIDE SEQUENCE [LARGE SCALE GENOMIC DNA]</scope>
    <source>
        <strain evidence="4 5">M5W7-7</strain>
    </source>
</reference>
<accession>A0A3N4ABB7</accession>
<evidence type="ECO:0000313" key="4">
    <source>
        <dbReference type="EMBL" id="ROZ63045.1"/>
    </source>
</evidence>
<dbReference type="Pfam" id="PF01451">
    <property type="entry name" value="LMWPc"/>
    <property type="match status" value="1"/>
</dbReference>
<evidence type="ECO:0000259" key="3">
    <source>
        <dbReference type="SMART" id="SM00226"/>
    </source>
</evidence>
<comment type="caution">
    <text evidence="4">The sequence shown here is derived from an EMBL/GenBank/DDBJ whole genome shotgun (WGS) entry which is preliminary data.</text>
</comment>
<dbReference type="PANTHER" id="PTHR11717">
    <property type="entry name" value="LOW MOLECULAR WEIGHT PROTEIN TYROSINE PHOSPHATASE"/>
    <property type="match status" value="1"/>
</dbReference>
<dbReference type="PANTHER" id="PTHR11717:SF7">
    <property type="entry name" value="LOW MOLECULAR WEIGHT PHOSPHOTYROSINE PROTEIN PHOSPHATASE"/>
    <property type="match status" value="1"/>
</dbReference>
<dbReference type="InterPro" id="IPR023485">
    <property type="entry name" value="Ptyr_pPase"/>
</dbReference>
<organism evidence="4 5">
    <name type="scientific">Kocuria soli</name>
    <dbReference type="NCBI Taxonomy" id="2485125"/>
    <lineage>
        <taxon>Bacteria</taxon>
        <taxon>Bacillati</taxon>
        <taxon>Actinomycetota</taxon>
        <taxon>Actinomycetes</taxon>
        <taxon>Micrococcales</taxon>
        <taxon>Micrococcaceae</taxon>
        <taxon>Kocuria</taxon>
    </lineage>
</organism>
<dbReference type="EMBL" id="RKMF01000009">
    <property type="protein sequence ID" value="ROZ63045.1"/>
    <property type="molecule type" value="Genomic_DNA"/>
</dbReference>
<dbReference type="InterPro" id="IPR050438">
    <property type="entry name" value="LMW_PTPase"/>
</dbReference>
<protein>
    <recommendedName>
        <fullName evidence="1">protein-tyrosine-phosphatase</fullName>
        <ecNumber evidence="1">3.1.3.48</ecNumber>
    </recommendedName>
</protein>
<feature type="compositionally biased region" description="Basic and acidic residues" evidence="2">
    <location>
        <begin position="81"/>
        <end position="94"/>
    </location>
</feature>
<dbReference type="Proteomes" id="UP000270616">
    <property type="component" value="Unassembled WGS sequence"/>
</dbReference>